<dbReference type="EMBL" id="PEQY01000001">
    <property type="protein sequence ID" value="PIM79804.1"/>
    <property type="molecule type" value="Genomic_DNA"/>
</dbReference>
<dbReference type="Proteomes" id="UP000229011">
    <property type="component" value="Unassembled WGS sequence"/>
</dbReference>
<organism evidence="1 2">
    <name type="scientific">Fusobacterium pseudoperiodonticum</name>
    <dbReference type="NCBI Taxonomy" id="2663009"/>
    <lineage>
        <taxon>Bacteria</taxon>
        <taxon>Fusobacteriati</taxon>
        <taxon>Fusobacteriota</taxon>
        <taxon>Fusobacteriia</taxon>
        <taxon>Fusobacteriales</taxon>
        <taxon>Fusobacteriaceae</taxon>
        <taxon>Fusobacterium</taxon>
    </lineage>
</organism>
<evidence type="ECO:0000313" key="1">
    <source>
        <dbReference type="EMBL" id="PIM79804.1"/>
    </source>
</evidence>
<reference evidence="1 2" key="1">
    <citation type="submission" date="2017-11" db="EMBL/GenBank/DDBJ databases">
        <title>Genome sequencing of Fusobacterium periodonticum KCOM 1259.</title>
        <authorList>
            <person name="Kook J.-K."/>
            <person name="Park S.-N."/>
            <person name="Lim Y.K."/>
        </authorList>
    </citation>
    <scope>NUCLEOTIDE SEQUENCE [LARGE SCALE GENOMIC DNA]</scope>
    <source>
        <strain evidence="1 2">KCOM 1259</strain>
    </source>
</reference>
<sequence>MNLKFMREEALLYFKENLQYNYKNYLLDSPDWINERFENSLEESRILVSDFALDMGQEELSIGDCNNVKIMYTNLKHLSNTQAADERLWAGLSHSMFWKYLQYRTKINEEKITENKILFSYFFKRGGKRILIMNPLSRLWWVGRQIYDPSNEENPFYALEYLKRDFSTKVLNIFSYNYTNNPKITRAVLVALAELEKENNIIIYRNHYLKIFKYLNILGGSIILDSLTQEEIIDKIKKYYYKNLETKNRLF</sequence>
<dbReference type="GeneID" id="93327828"/>
<accession>A0A2G9EHN3</accession>
<dbReference type="AlphaFoldDB" id="A0A2G9EHN3"/>
<gene>
    <name evidence="1" type="ORF">CTM71_05130</name>
</gene>
<evidence type="ECO:0000313" key="2">
    <source>
        <dbReference type="Proteomes" id="UP000229011"/>
    </source>
</evidence>
<comment type="caution">
    <text evidence="1">The sequence shown here is derived from an EMBL/GenBank/DDBJ whole genome shotgun (WGS) entry which is preliminary data.</text>
</comment>
<dbReference type="InterPro" id="IPR045920">
    <property type="entry name" value="DUF6339"/>
</dbReference>
<dbReference type="Pfam" id="PF19866">
    <property type="entry name" value="DUF6339"/>
    <property type="match status" value="1"/>
</dbReference>
<dbReference type="RefSeq" id="WP_099958495.1">
    <property type="nucleotide sequence ID" value="NZ_PEQY01000001.1"/>
</dbReference>
<name>A0A2G9EHN3_9FUSO</name>
<protein>
    <submittedName>
        <fullName evidence="1">Uncharacterized protein</fullName>
    </submittedName>
</protein>
<proteinExistence type="predicted"/>